<proteinExistence type="predicted"/>
<evidence type="ECO:0000256" key="1">
    <source>
        <dbReference type="ARBA" id="ARBA00004651"/>
    </source>
</evidence>
<evidence type="ECO:0000259" key="8">
    <source>
        <dbReference type="PROSITE" id="PS50893"/>
    </source>
</evidence>
<organism evidence="10 11">
    <name type="scientific">Consotaella salsifontis</name>
    <dbReference type="NCBI Taxonomy" id="1365950"/>
    <lineage>
        <taxon>Bacteria</taxon>
        <taxon>Pseudomonadati</taxon>
        <taxon>Pseudomonadota</taxon>
        <taxon>Alphaproteobacteria</taxon>
        <taxon>Hyphomicrobiales</taxon>
        <taxon>Aurantimonadaceae</taxon>
        <taxon>Consotaella</taxon>
    </lineage>
</organism>
<dbReference type="Gene3D" id="3.40.50.300">
    <property type="entry name" value="P-loop containing nucleotide triphosphate hydrolases"/>
    <property type="match status" value="1"/>
</dbReference>
<feature type="transmembrane region" description="Helical" evidence="7">
    <location>
        <begin position="290"/>
        <end position="308"/>
    </location>
</feature>
<evidence type="ECO:0000256" key="5">
    <source>
        <dbReference type="ARBA" id="ARBA00023136"/>
    </source>
</evidence>
<name>A0A1T4LHD7_9HYPH</name>
<dbReference type="GO" id="GO:0005524">
    <property type="term" value="F:ATP binding"/>
    <property type="evidence" value="ECO:0007669"/>
    <property type="project" value="UniProtKB-KW"/>
</dbReference>
<feature type="transmembrane region" description="Helical" evidence="7">
    <location>
        <begin position="76"/>
        <end position="96"/>
    </location>
</feature>
<dbReference type="PANTHER" id="PTHR11384:SF59">
    <property type="entry name" value="LYSOSOMAL COBALAMIN TRANSPORTER ABCD4"/>
    <property type="match status" value="1"/>
</dbReference>
<evidence type="ECO:0000259" key="9">
    <source>
        <dbReference type="PROSITE" id="PS50929"/>
    </source>
</evidence>
<evidence type="ECO:0000256" key="7">
    <source>
        <dbReference type="SAM" id="Phobius"/>
    </source>
</evidence>
<dbReference type="InterPro" id="IPR011527">
    <property type="entry name" value="ABC1_TM_dom"/>
</dbReference>
<dbReference type="Pfam" id="PF06472">
    <property type="entry name" value="ABC_membrane_2"/>
    <property type="match status" value="1"/>
</dbReference>
<dbReference type="PROSITE" id="PS50929">
    <property type="entry name" value="ABC_TM1F"/>
    <property type="match status" value="1"/>
</dbReference>
<evidence type="ECO:0000256" key="4">
    <source>
        <dbReference type="ARBA" id="ARBA00022989"/>
    </source>
</evidence>
<feature type="region of interest" description="Disordered" evidence="6">
    <location>
        <begin position="577"/>
        <end position="606"/>
    </location>
</feature>
<evidence type="ECO:0000256" key="3">
    <source>
        <dbReference type="ARBA" id="ARBA00022692"/>
    </source>
</evidence>
<dbReference type="Proteomes" id="UP000190135">
    <property type="component" value="Unassembled WGS sequence"/>
</dbReference>
<dbReference type="EMBL" id="FUXL01000001">
    <property type="protein sequence ID" value="SJZ53957.1"/>
    <property type="molecule type" value="Genomic_DNA"/>
</dbReference>
<evidence type="ECO:0000256" key="2">
    <source>
        <dbReference type="ARBA" id="ARBA00022448"/>
    </source>
</evidence>
<dbReference type="InterPro" id="IPR036640">
    <property type="entry name" value="ABC1_TM_sf"/>
</dbReference>
<dbReference type="RefSeq" id="WP_078706517.1">
    <property type="nucleotide sequence ID" value="NZ_FUXL01000001.1"/>
</dbReference>
<feature type="domain" description="ABC transporter" evidence="8">
    <location>
        <begin position="380"/>
        <end position="602"/>
    </location>
</feature>
<dbReference type="GO" id="GO:0016887">
    <property type="term" value="F:ATP hydrolysis activity"/>
    <property type="evidence" value="ECO:0007669"/>
    <property type="project" value="InterPro"/>
</dbReference>
<sequence>MTDGTQDKTEPNGENSFILQLKMMLEAFQHSGVRNRVLVLASGLVVVILLTAYGQIRLNAWNQPFYDSLSRRDLDQFLTQLLVFGIIAGCLLVLNVSQNWLNQMTKLRLREGLTHELFEQWLLPGRAFKLSGAGEIGANPDQRIHEDARHLTELSTDLAVGLFQASMLLLSFVGVLWVLSRDVVFHVAGESFSIPGYMVWCALFYAGTASLFSYLVGRPLVRLNTARYAQEAELRFALVRLNEKIDDITLSRGEGEEKLRLNMELRNVLRIVRLVIFAQTRLNWVTTGYGWFTLIAPILVAAPGYFGGELTFGQLMMVVGAFNQVQQALRWSIDNFSTIADWRATFNRVASFRHAVVAMDVVADAQVERIEYTTLLEDKLVIDDLKVASPAGTVLLDEQHVEILPGEHVQVIGQSGFGGHYLFRALAQLWPMGSGRIGLPAGDDIAFMPRQPYIPPDTLRAILAYPSTAELFTDADFASVLGKVGLERLIATLDRRARWDRELSHEELQCVAFARMLLHRPRWIVIDQALGSFEERGSRAILDVMRQDLPRAGIINIGRSDSESFFERTLHLVRDPGGRHFSTKPAALARNKQKQKKRKTPAEAEG</sequence>
<dbReference type="OrthoDB" id="9808328at2"/>
<dbReference type="AlphaFoldDB" id="A0A1T4LHD7"/>
<keyword evidence="3 7" id="KW-0812">Transmembrane</keyword>
<dbReference type="SUPFAM" id="SSF52540">
    <property type="entry name" value="P-loop containing nucleoside triphosphate hydrolases"/>
    <property type="match status" value="1"/>
</dbReference>
<feature type="transmembrane region" description="Helical" evidence="7">
    <location>
        <begin position="37"/>
        <end position="56"/>
    </location>
</feature>
<dbReference type="SUPFAM" id="SSF90123">
    <property type="entry name" value="ABC transporter transmembrane region"/>
    <property type="match status" value="1"/>
</dbReference>
<keyword evidence="2" id="KW-0813">Transport</keyword>
<dbReference type="InterPro" id="IPR003439">
    <property type="entry name" value="ABC_transporter-like_ATP-bd"/>
</dbReference>
<dbReference type="InterPro" id="IPR027417">
    <property type="entry name" value="P-loop_NTPase"/>
</dbReference>
<keyword evidence="10" id="KW-0547">Nucleotide-binding</keyword>
<evidence type="ECO:0000313" key="10">
    <source>
        <dbReference type="EMBL" id="SJZ53957.1"/>
    </source>
</evidence>
<dbReference type="InterPro" id="IPR050835">
    <property type="entry name" value="ABC_transporter_sub-D"/>
</dbReference>
<protein>
    <submittedName>
        <fullName evidence="10">Putative ATP-binding cassette transporter</fullName>
    </submittedName>
</protein>
<keyword evidence="11" id="KW-1185">Reference proteome</keyword>
<feature type="transmembrane region" description="Helical" evidence="7">
    <location>
        <begin position="158"/>
        <end position="177"/>
    </location>
</feature>
<keyword evidence="10" id="KW-0067">ATP-binding</keyword>
<keyword evidence="4 7" id="KW-1133">Transmembrane helix</keyword>
<dbReference type="GO" id="GO:0005886">
    <property type="term" value="C:plasma membrane"/>
    <property type="evidence" value="ECO:0007669"/>
    <property type="project" value="UniProtKB-SubCell"/>
</dbReference>
<dbReference type="PANTHER" id="PTHR11384">
    <property type="entry name" value="ATP-BINDING CASSETTE, SUB-FAMILY D MEMBER"/>
    <property type="match status" value="1"/>
</dbReference>
<reference evidence="10 11" key="1">
    <citation type="submission" date="2017-02" db="EMBL/GenBank/DDBJ databases">
        <authorList>
            <person name="Peterson S.W."/>
        </authorList>
    </citation>
    <scope>NUCLEOTIDE SEQUENCE [LARGE SCALE GENOMIC DNA]</scope>
    <source>
        <strain evidence="10 11">USBA 369</strain>
    </source>
</reference>
<evidence type="ECO:0000256" key="6">
    <source>
        <dbReference type="SAM" id="MobiDB-lite"/>
    </source>
</evidence>
<keyword evidence="5 7" id="KW-0472">Membrane</keyword>
<dbReference type="Gene3D" id="1.20.1560.10">
    <property type="entry name" value="ABC transporter type 1, transmembrane domain"/>
    <property type="match status" value="1"/>
</dbReference>
<feature type="domain" description="ABC transmembrane type-1" evidence="9">
    <location>
        <begin position="43"/>
        <end position="341"/>
    </location>
</feature>
<gene>
    <name evidence="10" type="ORF">SAMN05428963_101214</name>
</gene>
<dbReference type="STRING" id="1365950.SAMN05428963_101214"/>
<evidence type="ECO:0000313" key="11">
    <source>
        <dbReference type="Proteomes" id="UP000190135"/>
    </source>
</evidence>
<comment type="subcellular location">
    <subcellularLocation>
        <location evidence="1">Cell membrane</location>
        <topology evidence="1">Multi-pass membrane protein</topology>
    </subcellularLocation>
</comment>
<feature type="transmembrane region" description="Helical" evidence="7">
    <location>
        <begin position="197"/>
        <end position="217"/>
    </location>
</feature>
<dbReference type="PROSITE" id="PS50893">
    <property type="entry name" value="ABC_TRANSPORTER_2"/>
    <property type="match status" value="1"/>
</dbReference>
<dbReference type="GO" id="GO:0140359">
    <property type="term" value="F:ABC-type transporter activity"/>
    <property type="evidence" value="ECO:0007669"/>
    <property type="project" value="InterPro"/>
</dbReference>
<accession>A0A1T4LHD7</accession>